<dbReference type="PANTHER" id="PTHR30408">
    <property type="entry name" value="TYPE-1 RESTRICTION ENZYME ECOKI SPECIFICITY PROTEIN"/>
    <property type="match status" value="1"/>
</dbReference>
<name>A0ABQ1JR48_9GAMM</name>
<dbReference type="CDD" id="cd17283">
    <property type="entry name" value="RMtype1_S_Hpy180ORF7835P_TRD2-CR2_like"/>
    <property type="match status" value="1"/>
</dbReference>
<sequence length="367" mass="40614">MSWPIVKLGELCSVVRGSSPRPKGDPRYYGGDIPRLMVSDVTRDGKYVTPRIDTLTIAGAEKSRPMKKGDFVIAVSGQPGQALILAIDACIHDGFAGLRDLDELKICKNYLFHFMNSVKVNFSAQAAGAIFKNLTTEQIRELEIPLPPLAEQKRIAAILDKADAIRRKRKQAILLADDFLRSVFIDMFGDPVTNPKGWEVKQLGNVIRLSSGNGLTAKKMDPNGVFPVYGGNGINGKHSDFMFEKPQLTIGRVGVYCGAIHITQPKSWVTDNALYVKEYLQDVNIHYLAQLLEFANLNQYAGKAAQPLVSGSRIHPLEMIFPPLSEQIKFSDIKAIFVKSFCNYCESESTINNLFNSLSQKAFAGEL</sequence>
<dbReference type="Proteomes" id="UP000617555">
    <property type="component" value="Unassembled WGS sequence"/>
</dbReference>
<reference evidence="6" key="1">
    <citation type="journal article" date="2019" name="Int. J. Syst. Evol. Microbiol.">
        <title>The Global Catalogue of Microorganisms (GCM) 10K type strain sequencing project: providing services to taxonomists for standard genome sequencing and annotation.</title>
        <authorList>
            <consortium name="The Broad Institute Genomics Platform"/>
            <consortium name="The Broad Institute Genome Sequencing Center for Infectious Disease"/>
            <person name="Wu L."/>
            <person name="Ma J."/>
        </authorList>
    </citation>
    <scope>NUCLEOTIDE SEQUENCE [LARGE SCALE GENOMIC DNA]</scope>
    <source>
        <strain evidence="6">CGMCC 1.15339</strain>
    </source>
</reference>
<dbReference type="EMBL" id="BMII01000041">
    <property type="protein sequence ID" value="GGB73496.1"/>
    <property type="molecule type" value="Genomic_DNA"/>
</dbReference>
<organism evidence="5 6">
    <name type="scientific">Shewanella inventionis</name>
    <dbReference type="NCBI Taxonomy" id="1738770"/>
    <lineage>
        <taxon>Bacteria</taxon>
        <taxon>Pseudomonadati</taxon>
        <taxon>Pseudomonadota</taxon>
        <taxon>Gammaproteobacteria</taxon>
        <taxon>Alteromonadales</taxon>
        <taxon>Shewanellaceae</taxon>
        <taxon>Shewanella</taxon>
    </lineage>
</organism>
<proteinExistence type="inferred from homology"/>
<dbReference type="Pfam" id="PF01420">
    <property type="entry name" value="Methylase_S"/>
    <property type="match status" value="2"/>
</dbReference>
<comment type="similarity">
    <text evidence="1">Belongs to the type-I restriction system S methylase family.</text>
</comment>
<feature type="domain" description="Type I restriction modification DNA specificity" evidence="4">
    <location>
        <begin position="195"/>
        <end position="333"/>
    </location>
</feature>
<keyword evidence="6" id="KW-1185">Reference proteome</keyword>
<comment type="caution">
    <text evidence="5">The sequence shown here is derived from an EMBL/GenBank/DDBJ whole genome shotgun (WGS) entry which is preliminary data.</text>
</comment>
<dbReference type="RefSeq" id="WP_188740821.1">
    <property type="nucleotide sequence ID" value="NZ_BMII01000041.1"/>
</dbReference>
<evidence type="ECO:0000256" key="2">
    <source>
        <dbReference type="ARBA" id="ARBA00022747"/>
    </source>
</evidence>
<gene>
    <name evidence="5" type="ORF">GCM10011607_37430</name>
</gene>
<dbReference type="CDD" id="cd17266">
    <property type="entry name" value="RMtype1_S_Sau1132ORF3780P-TRD2-CR2_like"/>
    <property type="match status" value="1"/>
</dbReference>
<dbReference type="SUPFAM" id="SSF116734">
    <property type="entry name" value="DNA methylase specificity domain"/>
    <property type="match status" value="2"/>
</dbReference>
<evidence type="ECO:0000256" key="3">
    <source>
        <dbReference type="ARBA" id="ARBA00023125"/>
    </source>
</evidence>
<protein>
    <submittedName>
        <fullName evidence="5">Type I restriction modification enzyme, S subunit</fullName>
    </submittedName>
</protein>
<keyword evidence="2" id="KW-0680">Restriction system</keyword>
<feature type="domain" description="Type I restriction modification DNA specificity" evidence="4">
    <location>
        <begin position="3"/>
        <end position="173"/>
    </location>
</feature>
<dbReference type="InterPro" id="IPR044946">
    <property type="entry name" value="Restrct_endonuc_typeI_TRD_sf"/>
</dbReference>
<accession>A0ABQ1JR48</accession>
<dbReference type="InterPro" id="IPR052021">
    <property type="entry name" value="Type-I_RS_S_subunit"/>
</dbReference>
<keyword evidence="3" id="KW-0238">DNA-binding</keyword>
<evidence type="ECO:0000256" key="1">
    <source>
        <dbReference type="ARBA" id="ARBA00010923"/>
    </source>
</evidence>
<dbReference type="Gene3D" id="3.90.220.20">
    <property type="entry name" value="DNA methylase specificity domains"/>
    <property type="match status" value="2"/>
</dbReference>
<evidence type="ECO:0000313" key="5">
    <source>
        <dbReference type="EMBL" id="GGB73496.1"/>
    </source>
</evidence>
<evidence type="ECO:0000259" key="4">
    <source>
        <dbReference type="Pfam" id="PF01420"/>
    </source>
</evidence>
<dbReference type="PANTHER" id="PTHR30408:SF12">
    <property type="entry name" value="TYPE I RESTRICTION ENZYME MJAVIII SPECIFICITY SUBUNIT"/>
    <property type="match status" value="1"/>
</dbReference>
<evidence type="ECO:0000313" key="6">
    <source>
        <dbReference type="Proteomes" id="UP000617555"/>
    </source>
</evidence>
<dbReference type="InterPro" id="IPR000055">
    <property type="entry name" value="Restrct_endonuc_typeI_TRD"/>
</dbReference>